<proteinExistence type="predicted"/>
<dbReference type="Proteomes" id="UP000092654">
    <property type="component" value="Chromosome"/>
</dbReference>
<protein>
    <submittedName>
        <fullName evidence="1">Uncharacterized protein</fullName>
    </submittedName>
</protein>
<sequence length="92" mass="10593">MLFIWQAVGISVFPSLQKTKDDPKVTKTCFSCLWREEIGSESHVFGIILTFVQPCFVQRERFLHNGRHFLQNKGRISSGCPSETLQPEIRPL</sequence>
<reference evidence="2" key="1">
    <citation type="submission" date="2015-06" db="EMBL/GenBank/DDBJ databases">
        <title>Salimicrobium jeotgali MJ3, isolated from Myulchi jeot, a traditional Korean fermented seafood.</title>
        <authorList>
            <person name="Kim K.H."/>
            <person name="Jeon C.O."/>
            <person name="Jin H.M."/>
        </authorList>
    </citation>
    <scope>NUCLEOTIDE SEQUENCE [LARGE SCALE GENOMIC DNA]</scope>
    <source>
        <strain evidence="2">MJ3</strain>
    </source>
</reference>
<accession>A0AAC8PV28</accession>
<name>A0AAC8PV28_9BACI</name>
<organism evidence="1 2">
    <name type="scientific">Salimicrobium jeotgali</name>
    <dbReference type="NCBI Taxonomy" id="1230341"/>
    <lineage>
        <taxon>Bacteria</taxon>
        <taxon>Bacillati</taxon>
        <taxon>Bacillota</taxon>
        <taxon>Bacilli</taxon>
        <taxon>Bacillales</taxon>
        <taxon>Bacillaceae</taxon>
        <taxon>Salimicrobium</taxon>
    </lineage>
</organism>
<evidence type="ECO:0000313" key="2">
    <source>
        <dbReference type="Proteomes" id="UP000092654"/>
    </source>
</evidence>
<gene>
    <name evidence="1" type="ORF">AAV35_011995</name>
</gene>
<evidence type="ECO:0000313" key="1">
    <source>
        <dbReference type="EMBL" id="AKG05415.1"/>
    </source>
</evidence>
<dbReference type="AlphaFoldDB" id="A0AAC8PV28"/>
<dbReference type="KEGG" id="sje:AAV35_011995"/>
<dbReference type="EMBL" id="CP011361">
    <property type="protein sequence ID" value="AKG05415.1"/>
    <property type="molecule type" value="Genomic_DNA"/>
</dbReference>